<keyword evidence="1" id="KW-0175">Coiled coil</keyword>
<gene>
    <name evidence="3" type="ORF">TWF696_004432</name>
</gene>
<feature type="region of interest" description="Disordered" evidence="2">
    <location>
        <begin position="518"/>
        <end position="555"/>
    </location>
</feature>
<feature type="coiled-coil region" evidence="1">
    <location>
        <begin position="350"/>
        <end position="419"/>
    </location>
</feature>
<organism evidence="3 4">
    <name type="scientific">Orbilia brochopaga</name>
    <dbReference type="NCBI Taxonomy" id="3140254"/>
    <lineage>
        <taxon>Eukaryota</taxon>
        <taxon>Fungi</taxon>
        <taxon>Dikarya</taxon>
        <taxon>Ascomycota</taxon>
        <taxon>Pezizomycotina</taxon>
        <taxon>Orbiliomycetes</taxon>
        <taxon>Orbiliales</taxon>
        <taxon>Orbiliaceae</taxon>
        <taxon>Orbilia</taxon>
    </lineage>
</organism>
<name>A0AAV9V8N5_9PEZI</name>
<feature type="compositionally biased region" description="Basic and acidic residues" evidence="2">
    <location>
        <begin position="480"/>
        <end position="499"/>
    </location>
</feature>
<evidence type="ECO:0000256" key="2">
    <source>
        <dbReference type="SAM" id="MobiDB-lite"/>
    </source>
</evidence>
<evidence type="ECO:0000313" key="3">
    <source>
        <dbReference type="EMBL" id="KAK6355322.1"/>
    </source>
</evidence>
<keyword evidence="4" id="KW-1185">Reference proteome</keyword>
<evidence type="ECO:0000256" key="1">
    <source>
        <dbReference type="SAM" id="Coils"/>
    </source>
</evidence>
<proteinExistence type="predicted"/>
<dbReference type="AlphaFoldDB" id="A0AAV9V8N5"/>
<comment type="caution">
    <text evidence="3">The sequence shown here is derived from an EMBL/GenBank/DDBJ whole genome shotgun (WGS) entry which is preliminary data.</text>
</comment>
<feature type="compositionally biased region" description="Low complexity" evidence="2">
    <location>
        <begin position="42"/>
        <end position="66"/>
    </location>
</feature>
<feature type="compositionally biased region" description="Polar residues" evidence="2">
    <location>
        <begin position="311"/>
        <end position="324"/>
    </location>
</feature>
<feature type="region of interest" description="Disordered" evidence="2">
    <location>
        <begin position="476"/>
        <end position="499"/>
    </location>
</feature>
<accession>A0AAV9V8N5</accession>
<dbReference type="EMBL" id="JAVHNQ010000002">
    <property type="protein sequence ID" value="KAK6355322.1"/>
    <property type="molecule type" value="Genomic_DNA"/>
</dbReference>
<feature type="compositionally biased region" description="Basic and acidic residues" evidence="2">
    <location>
        <begin position="522"/>
        <end position="544"/>
    </location>
</feature>
<evidence type="ECO:0000313" key="4">
    <source>
        <dbReference type="Proteomes" id="UP001375240"/>
    </source>
</evidence>
<feature type="region of interest" description="Disordered" evidence="2">
    <location>
        <begin position="287"/>
        <end position="324"/>
    </location>
</feature>
<feature type="compositionally biased region" description="Polar residues" evidence="2">
    <location>
        <begin position="546"/>
        <end position="555"/>
    </location>
</feature>
<feature type="region of interest" description="Disordered" evidence="2">
    <location>
        <begin position="1"/>
        <end position="68"/>
    </location>
</feature>
<dbReference type="Proteomes" id="UP001375240">
    <property type="component" value="Unassembled WGS sequence"/>
</dbReference>
<protein>
    <submittedName>
        <fullName evidence="3">Uncharacterized protein</fullName>
    </submittedName>
</protein>
<feature type="region of interest" description="Disordered" evidence="2">
    <location>
        <begin position="83"/>
        <end position="102"/>
    </location>
</feature>
<reference evidence="3 4" key="1">
    <citation type="submission" date="2019-10" db="EMBL/GenBank/DDBJ databases">
        <authorList>
            <person name="Palmer J.M."/>
        </authorList>
    </citation>
    <scope>NUCLEOTIDE SEQUENCE [LARGE SCALE GENOMIC DNA]</scope>
    <source>
        <strain evidence="3 4">TWF696</strain>
    </source>
</reference>
<sequence>MTDEATKPPATRSRKTSIHAILSDGAGNTFATQHPHLLKIGEPATASSSSQPASASAAAVESSTPVLLTRRIPDHERLRQRRAGFLPARSESAPGLERDIQDNSKRRKLSLVPQSPFSCVAAELEQVQRDDPFGLGADEDAPLRSFPVREYPRRLSIASVLTADSSSLPSVISPATTTSWAGLASASSSTTTTNPPQWPLLSDLYHPLSRRSPIPSVASAGVALGTHSRKDQPFGDDTDFKTWELDFESASSRIRTPMLRKVPRHRLSRVTSSQTVQSVAMADATEGFPEAVPHTGGPNTHRTDDSEFQEPMTSPSVENIKPGTQSHSLQAYNDLVTDLQHKLSTKTLALETLQKEHERLLGAYSRQQTRSAAIQRKCTVADAEIVSLSAERDRLQEALEQSETQVQDLTEQRNSINKRLVTRVKEYSSIIQLASQMERLSTVELNKWKERESLLRSRIVERDQVIEDIQQRLAFSESSEEVRRSDSSPGRDVDSNEAAVLRRENQVLKERVQELEATVQESKQEVSRMEEIGRMLLHRSREESDPSSQPTNPPS</sequence>